<keyword evidence="3" id="KW-1185">Reference proteome</keyword>
<feature type="compositionally biased region" description="Basic and acidic residues" evidence="1">
    <location>
        <begin position="40"/>
        <end position="49"/>
    </location>
</feature>
<protein>
    <submittedName>
        <fullName evidence="2">Uncharacterized protein</fullName>
    </submittedName>
</protein>
<reference evidence="2" key="1">
    <citation type="journal article" date="2021" name="Nat. Commun.">
        <title>Genetic determinants of endophytism in the Arabidopsis root mycobiome.</title>
        <authorList>
            <person name="Mesny F."/>
            <person name="Miyauchi S."/>
            <person name="Thiergart T."/>
            <person name="Pickel B."/>
            <person name="Atanasova L."/>
            <person name="Karlsson M."/>
            <person name="Huettel B."/>
            <person name="Barry K.W."/>
            <person name="Haridas S."/>
            <person name="Chen C."/>
            <person name="Bauer D."/>
            <person name="Andreopoulos W."/>
            <person name="Pangilinan J."/>
            <person name="LaButti K."/>
            <person name="Riley R."/>
            <person name="Lipzen A."/>
            <person name="Clum A."/>
            <person name="Drula E."/>
            <person name="Henrissat B."/>
            <person name="Kohler A."/>
            <person name="Grigoriev I.V."/>
            <person name="Martin F.M."/>
            <person name="Hacquard S."/>
        </authorList>
    </citation>
    <scope>NUCLEOTIDE SEQUENCE</scope>
    <source>
        <strain evidence="2">MPI-CAGE-AT-0147</strain>
    </source>
</reference>
<comment type="caution">
    <text evidence="2">The sequence shown here is derived from an EMBL/GenBank/DDBJ whole genome shotgun (WGS) entry which is preliminary data.</text>
</comment>
<dbReference type="OrthoDB" id="5201563at2759"/>
<proteinExistence type="predicted"/>
<organism evidence="2 3">
    <name type="scientific">Dactylonectria macrodidyma</name>
    <dbReference type="NCBI Taxonomy" id="307937"/>
    <lineage>
        <taxon>Eukaryota</taxon>
        <taxon>Fungi</taxon>
        <taxon>Dikarya</taxon>
        <taxon>Ascomycota</taxon>
        <taxon>Pezizomycotina</taxon>
        <taxon>Sordariomycetes</taxon>
        <taxon>Hypocreomycetidae</taxon>
        <taxon>Hypocreales</taxon>
        <taxon>Nectriaceae</taxon>
        <taxon>Dactylonectria</taxon>
    </lineage>
</organism>
<accession>A0A9P9FNH9</accession>
<gene>
    <name evidence="2" type="ORF">EDB81DRAFT_781734</name>
</gene>
<sequence>MSATATETQELLHDYDIHLSSGTPEASSVNSINSVNSSADRFRSPRDAPRVQVENPPNWTNDYRQTPPYRPANRRLDISQRPWGTNPAEQFFIAHMFEGVLLQATGNWLWRNTIGRYNESLWRAQVGGEF</sequence>
<feature type="compositionally biased region" description="Low complexity" evidence="1">
    <location>
        <begin position="27"/>
        <end position="38"/>
    </location>
</feature>
<evidence type="ECO:0000313" key="3">
    <source>
        <dbReference type="Proteomes" id="UP000738349"/>
    </source>
</evidence>
<dbReference type="EMBL" id="JAGMUV010000003">
    <property type="protein sequence ID" value="KAH7166211.1"/>
    <property type="molecule type" value="Genomic_DNA"/>
</dbReference>
<feature type="compositionally biased region" description="Polar residues" evidence="1">
    <location>
        <begin position="55"/>
        <end position="64"/>
    </location>
</feature>
<feature type="region of interest" description="Disordered" evidence="1">
    <location>
        <begin position="19"/>
        <end position="81"/>
    </location>
</feature>
<evidence type="ECO:0000313" key="2">
    <source>
        <dbReference type="EMBL" id="KAH7166211.1"/>
    </source>
</evidence>
<dbReference type="Proteomes" id="UP000738349">
    <property type="component" value="Unassembled WGS sequence"/>
</dbReference>
<dbReference type="AlphaFoldDB" id="A0A9P9FNH9"/>
<name>A0A9P9FNH9_9HYPO</name>
<evidence type="ECO:0000256" key="1">
    <source>
        <dbReference type="SAM" id="MobiDB-lite"/>
    </source>
</evidence>